<feature type="compositionally biased region" description="Low complexity" evidence="1">
    <location>
        <begin position="54"/>
        <end position="74"/>
    </location>
</feature>
<feature type="domain" description="CX" evidence="3">
    <location>
        <begin position="154"/>
        <end position="211"/>
    </location>
</feature>
<dbReference type="EMBL" id="UYWY01019658">
    <property type="protein sequence ID" value="VDM38642.1"/>
    <property type="molecule type" value="Genomic_DNA"/>
</dbReference>
<feature type="compositionally biased region" description="Low complexity" evidence="1">
    <location>
        <begin position="286"/>
        <end position="298"/>
    </location>
</feature>
<dbReference type="Proteomes" id="UP000050794">
    <property type="component" value="Unassembled WGS sequence"/>
</dbReference>
<dbReference type="InterPro" id="IPR002619">
    <property type="entry name" value="CX"/>
</dbReference>
<evidence type="ECO:0000259" key="3">
    <source>
        <dbReference type="Pfam" id="PF01705"/>
    </source>
</evidence>
<feature type="signal peptide" evidence="2">
    <location>
        <begin position="1"/>
        <end position="18"/>
    </location>
</feature>
<evidence type="ECO:0000313" key="5">
    <source>
        <dbReference type="Proteomes" id="UP000050794"/>
    </source>
</evidence>
<protein>
    <submittedName>
        <fullName evidence="6">CX domain-containing protein</fullName>
    </submittedName>
</protein>
<feature type="region of interest" description="Disordered" evidence="1">
    <location>
        <begin position="253"/>
        <end position="298"/>
    </location>
</feature>
<proteinExistence type="predicted"/>
<evidence type="ECO:0000313" key="4">
    <source>
        <dbReference type="EMBL" id="VDM38642.1"/>
    </source>
</evidence>
<keyword evidence="5" id="KW-1185">Reference proteome</keyword>
<accession>A0A183UFQ1</accession>
<organism evidence="5 6">
    <name type="scientific">Toxocara canis</name>
    <name type="common">Canine roundworm</name>
    <dbReference type="NCBI Taxonomy" id="6265"/>
    <lineage>
        <taxon>Eukaryota</taxon>
        <taxon>Metazoa</taxon>
        <taxon>Ecdysozoa</taxon>
        <taxon>Nematoda</taxon>
        <taxon>Chromadorea</taxon>
        <taxon>Rhabditida</taxon>
        <taxon>Spirurina</taxon>
        <taxon>Ascaridomorpha</taxon>
        <taxon>Ascaridoidea</taxon>
        <taxon>Toxocaridae</taxon>
        <taxon>Toxocara</taxon>
    </lineage>
</organism>
<feature type="chain" id="PRO_5044553161" evidence="2">
    <location>
        <begin position="19"/>
        <end position="298"/>
    </location>
</feature>
<reference evidence="4 5" key="2">
    <citation type="submission" date="2018-11" db="EMBL/GenBank/DDBJ databases">
        <authorList>
            <consortium name="Pathogen Informatics"/>
        </authorList>
    </citation>
    <scope>NUCLEOTIDE SEQUENCE [LARGE SCALE GENOMIC DNA]</scope>
</reference>
<dbReference type="WBParaSite" id="TCNE_0000732101-mRNA-1">
    <property type="protein sequence ID" value="TCNE_0000732101-mRNA-1"/>
    <property type="gene ID" value="TCNE_0000732101"/>
</dbReference>
<dbReference type="PANTHER" id="PTHR47520:SF8">
    <property type="entry name" value="CX DOMAIN-CONTAINING PROTEIN"/>
    <property type="match status" value="1"/>
</dbReference>
<dbReference type="AlphaFoldDB" id="A0A183UFQ1"/>
<dbReference type="Pfam" id="PF01705">
    <property type="entry name" value="CX"/>
    <property type="match status" value="1"/>
</dbReference>
<feature type="region of interest" description="Disordered" evidence="1">
    <location>
        <begin position="22"/>
        <end position="111"/>
    </location>
</feature>
<sequence>MFQALFICTLLLLSSVDARKIKVGSPPRGKSAARSGSAASQPRGNVPQGGGFQQGVPPHQPGGFQPAQPGGFHPNQPSGFRPNQPGGGFHPNQGFGPSGFNAGSGPGSLSRGSQFKTALAAGALGAVGGLVTYELGKAIIHSASQPFHVNDRAYYFDEKNYQQKNGYSMCSMPLDELIKQTQIQFKDGSRPKTIVWSCKNGSEVCCGTECCPAPPQVSSNGGGSSGHSHGSSYAGIAFGCVCHYDGYPQQQQGYPKQQSYPGAQQGVGYPQAQGYTYPAQPPAFQPYPSQSSYPPQNY</sequence>
<evidence type="ECO:0000256" key="2">
    <source>
        <dbReference type="SAM" id="SignalP"/>
    </source>
</evidence>
<evidence type="ECO:0000256" key="1">
    <source>
        <dbReference type="SAM" id="MobiDB-lite"/>
    </source>
</evidence>
<dbReference type="PANTHER" id="PTHR47520">
    <property type="entry name" value="CX DOMAIN-CONTAINING PROTEIN-RELATED"/>
    <property type="match status" value="1"/>
</dbReference>
<name>A0A183UFQ1_TOXCA</name>
<reference evidence="6" key="1">
    <citation type="submission" date="2016-06" db="UniProtKB">
        <authorList>
            <consortium name="WormBaseParasite"/>
        </authorList>
    </citation>
    <scope>IDENTIFICATION</scope>
</reference>
<evidence type="ECO:0000313" key="6">
    <source>
        <dbReference type="WBParaSite" id="TCNE_0000732101-mRNA-1"/>
    </source>
</evidence>
<gene>
    <name evidence="4" type="ORF">TCNE_LOCUS7321</name>
</gene>
<keyword evidence="2" id="KW-0732">Signal</keyword>
<feature type="compositionally biased region" description="Low complexity" evidence="1">
    <location>
        <begin position="28"/>
        <end position="40"/>
    </location>
</feature>
<feature type="compositionally biased region" description="Low complexity" evidence="1">
    <location>
        <begin position="253"/>
        <end position="262"/>
    </location>
</feature>